<proteinExistence type="predicted"/>
<dbReference type="Proteomes" id="UP001549143">
    <property type="component" value="Unassembled WGS sequence"/>
</dbReference>
<protein>
    <submittedName>
        <fullName evidence="3">Microcystin degradation protein MlrC</fullName>
    </submittedName>
</protein>
<keyword evidence="4" id="KW-1185">Reference proteome</keyword>
<reference evidence="3 4" key="1">
    <citation type="submission" date="2024-06" db="EMBL/GenBank/DDBJ databases">
        <title>Genomic Encyclopedia of Type Strains, Phase IV (KMG-IV): sequencing the most valuable type-strain genomes for metagenomic binning, comparative biology and taxonomic classification.</title>
        <authorList>
            <person name="Goeker M."/>
        </authorList>
    </citation>
    <scope>NUCLEOTIDE SEQUENCE [LARGE SCALE GENOMIC DNA]</scope>
    <source>
        <strain evidence="3 4">DSM 19730</strain>
    </source>
</reference>
<accession>A0ABV2KJZ8</accession>
<dbReference type="EMBL" id="JBEPMN010000002">
    <property type="protein sequence ID" value="MET3660318.1"/>
    <property type="molecule type" value="Genomic_DNA"/>
</dbReference>
<dbReference type="InterPro" id="IPR010799">
    <property type="entry name" value="MlrC_C"/>
</dbReference>
<evidence type="ECO:0000313" key="3">
    <source>
        <dbReference type="EMBL" id="MET3660318.1"/>
    </source>
</evidence>
<dbReference type="PIRSF" id="PIRSF012702">
    <property type="entry name" value="UCP012702"/>
    <property type="match status" value="1"/>
</dbReference>
<dbReference type="RefSeq" id="WP_354150226.1">
    <property type="nucleotide sequence ID" value="NZ_JBEPMN010000002.1"/>
</dbReference>
<comment type="caution">
    <text evidence="3">The sequence shown here is derived from an EMBL/GenBank/DDBJ whole genome shotgun (WGS) entry which is preliminary data.</text>
</comment>
<feature type="domain" description="Microcystin LR degradation protein MlrC N-terminal" evidence="2">
    <location>
        <begin position="6"/>
        <end position="301"/>
    </location>
</feature>
<evidence type="ECO:0000313" key="4">
    <source>
        <dbReference type="Proteomes" id="UP001549143"/>
    </source>
</evidence>
<organism evidence="3 4">
    <name type="scientific">Aquamicrobium ahrensii</name>
    <dbReference type="NCBI Taxonomy" id="469551"/>
    <lineage>
        <taxon>Bacteria</taxon>
        <taxon>Pseudomonadati</taxon>
        <taxon>Pseudomonadota</taxon>
        <taxon>Alphaproteobacteria</taxon>
        <taxon>Hyphomicrobiales</taxon>
        <taxon>Phyllobacteriaceae</taxon>
        <taxon>Aquamicrobium</taxon>
    </lineage>
</organism>
<evidence type="ECO:0000259" key="2">
    <source>
        <dbReference type="Pfam" id="PF07364"/>
    </source>
</evidence>
<gene>
    <name evidence="3" type="ORF">ABID44_000632</name>
</gene>
<dbReference type="Pfam" id="PF07364">
    <property type="entry name" value="DUF1485"/>
    <property type="match status" value="1"/>
</dbReference>
<evidence type="ECO:0000259" key="1">
    <source>
        <dbReference type="Pfam" id="PF07171"/>
    </source>
</evidence>
<dbReference type="InterPro" id="IPR015995">
    <property type="entry name" value="MlrC_N"/>
</dbReference>
<feature type="domain" description="Microcystin LR degradation protein MlrC C-terminal" evidence="1">
    <location>
        <begin position="313"/>
        <end position="490"/>
    </location>
</feature>
<sequence>MTKARRILVGAILHETNTFNQVPTRLADFAGRYLLFGTEAAHRQLAGTGTEIGGYLQAGATLGWNMAVAVAAACGPSGPLTAGDWAVLKAALLNAEGPFDGIALALHGAMVTEDSLDPEGELLMALRARHGSQVPIVATLDMHANISDAMVEAADAFFPYRTYPHVDHAECAADAAAALTLLMDQAKRGMGNTRLTRSVLVRPPMLDAADHGRTSPPGPMNRLLAQTSEISGRPGLVSAGLTIGFPWADVPEAGPAVVVTVMASSPADPLAPAMELAEGLWESRDRTQLDFPDAAEAMAIAAGTSSDTRPLVLADFGDNPAAGAYGDSPNLLRAMIDAGLENAAFASLADPRSVQRAREAGEDAMIDLALGGTLAPDIAPPLHATVKVLRLHDGRFECEGPVLRGLKVDMGPMALVQIAGIRVVIASRALAVTDLNLLRAVGIEPSSLSTIGLKSRNHLRAAFGPIARDIVLVDTGGIATMRLSQIPYRRIDRSIWPLSPADPSRKLENAHVFDTAPRSEERPLALHRHAQGG</sequence>
<name>A0ABV2KJZ8_9HYPH</name>
<dbReference type="Pfam" id="PF07171">
    <property type="entry name" value="MlrC_C"/>
    <property type="match status" value="1"/>
</dbReference>
<dbReference type="InterPro" id="IPR009197">
    <property type="entry name" value="MlrC"/>
</dbReference>